<evidence type="ECO:0000256" key="4">
    <source>
        <dbReference type="ARBA" id="ARBA00022692"/>
    </source>
</evidence>
<evidence type="ECO:0000256" key="1">
    <source>
        <dbReference type="ARBA" id="ARBA00004651"/>
    </source>
</evidence>
<protein>
    <submittedName>
        <fullName evidence="13">Methyl-accepting chemotaxis protein</fullName>
    </submittedName>
</protein>
<keyword evidence="6 10" id="KW-0472">Membrane</keyword>
<evidence type="ECO:0000256" key="10">
    <source>
        <dbReference type="SAM" id="Phobius"/>
    </source>
</evidence>
<evidence type="ECO:0000256" key="8">
    <source>
        <dbReference type="ARBA" id="ARBA00029447"/>
    </source>
</evidence>
<keyword evidence="5 10" id="KW-1133">Transmembrane helix</keyword>
<name>R9PT13_AGAAL</name>
<dbReference type="CDD" id="cd11386">
    <property type="entry name" value="MCP_signal"/>
    <property type="match status" value="1"/>
</dbReference>
<dbReference type="CDD" id="cd06225">
    <property type="entry name" value="HAMP"/>
    <property type="match status" value="1"/>
</dbReference>
<dbReference type="InterPro" id="IPR033479">
    <property type="entry name" value="dCache_1"/>
</dbReference>
<evidence type="ECO:0000259" key="12">
    <source>
        <dbReference type="PROSITE" id="PS50885"/>
    </source>
</evidence>
<feature type="transmembrane region" description="Helical" evidence="10">
    <location>
        <begin position="293"/>
        <end position="316"/>
    </location>
</feature>
<feature type="domain" description="HAMP" evidence="12">
    <location>
        <begin position="317"/>
        <end position="371"/>
    </location>
</feature>
<dbReference type="SMART" id="SM00304">
    <property type="entry name" value="HAMP"/>
    <property type="match status" value="1"/>
</dbReference>
<dbReference type="CDD" id="cd12912">
    <property type="entry name" value="PDC2_MCP_like"/>
    <property type="match status" value="1"/>
</dbReference>
<dbReference type="OrthoDB" id="2489132at2"/>
<dbReference type="SUPFAM" id="SSF58104">
    <property type="entry name" value="Methyl-accepting chemotaxis protein (MCP) signaling domain"/>
    <property type="match status" value="1"/>
</dbReference>
<evidence type="ECO:0000256" key="6">
    <source>
        <dbReference type="ARBA" id="ARBA00023136"/>
    </source>
</evidence>
<comment type="subcellular location">
    <subcellularLocation>
        <location evidence="1">Cell membrane</location>
        <topology evidence="1">Multi-pass membrane protein</topology>
    </subcellularLocation>
</comment>
<gene>
    <name evidence="13" type="ORF">AALB_1701</name>
</gene>
<proteinExistence type="inferred from homology"/>
<dbReference type="GO" id="GO:0007165">
    <property type="term" value="P:signal transduction"/>
    <property type="evidence" value="ECO:0007669"/>
    <property type="project" value="UniProtKB-KW"/>
</dbReference>
<dbReference type="Pfam" id="PF00015">
    <property type="entry name" value="MCPsignal"/>
    <property type="match status" value="1"/>
</dbReference>
<keyword evidence="14" id="KW-1185">Reference proteome</keyword>
<dbReference type="PANTHER" id="PTHR32089">
    <property type="entry name" value="METHYL-ACCEPTING CHEMOTAXIS PROTEIN MCPB"/>
    <property type="match status" value="1"/>
</dbReference>
<dbReference type="CDD" id="cd18773">
    <property type="entry name" value="PDC1_HK_sensor"/>
    <property type="match status" value="1"/>
</dbReference>
<evidence type="ECO:0000313" key="13">
    <source>
        <dbReference type="EMBL" id="GAD01621.1"/>
    </source>
</evidence>
<dbReference type="Gene3D" id="3.30.450.20">
    <property type="entry name" value="PAS domain"/>
    <property type="match status" value="1"/>
</dbReference>
<dbReference type="InterPro" id="IPR003660">
    <property type="entry name" value="HAMP_dom"/>
</dbReference>
<evidence type="ECO:0000256" key="2">
    <source>
        <dbReference type="ARBA" id="ARBA00022475"/>
    </source>
</evidence>
<dbReference type="RefSeq" id="WP_016401389.1">
    <property type="nucleotide sequence ID" value="NZ_BARX01000009.1"/>
</dbReference>
<comment type="caution">
    <text evidence="13">The sequence shown here is derived from an EMBL/GenBank/DDBJ whole genome shotgun (WGS) entry which is preliminary data.</text>
</comment>
<dbReference type="PANTHER" id="PTHR32089:SF119">
    <property type="entry name" value="METHYL-ACCEPTING CHEMOTAXIS PROTEIN CTPL"/>
    <property type="match status" value="1"/>
</dbReference>
<dbReference type="SMART" id="SM00283">
    <property type="entry name" value="MA"/>
    <property type="match status" value="1"/>
</dbReference>
<dbReference type="AlphaFoldDB" id="R9PT13"/>
<dbReference type="PROSITE" id="PS50885">
    <property type="entry name" value="HAMP"/>
    <property type="match status" value="1"/>
</dbReference>
<evidence type="ECO:0000256" key="7">
    <source>
        <dbReference type="ARBA" id="ARBA00023224"/>
    </source>
</evidence>
<evidence type="ECO:0000259" key="11">
    <source>
        <dbReference type="PROSITE" id="PS50111"/>
    </source>
</evidence>
<dbReference type="FunFam" id="1.10.287.950:FF:000001">
    <property type="entry name" value="Methyl-accepting chemotaxis sensory transducer"/>
    <property type="match status" value="1"/>
</dbReference>
<dbReference type="Gene3D" id="1.10.287.950">
    <property type="entry name" value="Methyl-accepting chemotaxis protein"/>
    <property type="match status" value="1"/>
</dbReference>
<reference evidence="13" key="1">
    <citation type="journal article" date="2013" name="Genome Announc.">
        <title>Draft Genome Sequence of Agarivorans albus Strain MKT 106T, an Agarolytic Marine Bacterium.</title>
        <authorList>
            <person name="Yasuike M."/>
            <person name="Nakamura Y."/>
            <person name="Kai W."/>
            <person name="Fujiwara A."/>
            <person name="Fukui Y."/>
            <person name="Satomi M."/>
            <person name="Sano M."/>
        </authorList>
    </citation>
    <scope>NUCLEOTIDE SEQUENCE [LARGE SCALE GENOMIC DNA]</scope>
</reference>
<evidence type="ECO:0000256" key="3">
    <source>
        <dbReference type="ARBA" id="ARBA00022500"/>
    </source>
</evidence>
<comment type="similarity">
    <text evidence="8">Belongs to the methyl-accepting chemotaxis (MCP) protein family.</text>
</comment>
<dbReference type="EMBL" id="BARX01000009">
    <property type="protein sequence ID" value="GAD01621.1"/>
    <property type="molecule type" value="Genomic_DNA"/>
</dbReference>
<dbReference type="Pfam" id="PF02743">
    <property type="entry name" value="dCache_1"/>
    <property type="match status" value="1"/>
</dbReference>
<dbReference type="GO" id="GO:0005886">
    <property type="term" value="C:plasma membrane"/>
    <property type="evidence" value="ECO:0007669"/>
    <property type="project" value="UniProtKB-SubCell"/>
</dbReference>
<dbReference type="PROSITE" id="PS50111">
    <property type="entry name" value="CHEMOTAXIS_TRANSDUC_2"/>
    <property type="match status" value="1"/>
</dbReference>
<organism evidence="13 14">
    <name type="scientific">Agarivorans albus MKT 106</name>
    <dbReference type="NCBI Taxonomy" id="1331007"/>
    <lineage>
        <taxon>Bacteria</taxon>
        <taxon>Pseudomonadati</taxon>
        <taxon>Pseudomonadota</taxon>
        <taxon>Gammaproteobacteria</taxon>
        <taxon>Alteromonadales</taxon>
        <taxon>Alteromonadaceae</taxon>
        <taxon>Agarivorans</taxon>
    </lineage>
</organism>
<dbReference type="STRING" id="1331007.AALB_1701"/>
<dbReference type="Pfam" id="PF00672">
    <property type="entry name" value="HAMP"/>
    <property type="match status" value="1"/>
</dbReference>
<evidence type="ECO:0000313" key="14">
    <source>
        <dbReference type="Proteomes" id="UP000014461"/>
    </source>
</evidence>
<feature type="domain" description="Methyl-accepting transducer" evidence="11">
    <location>
        <begin position="376"/>
        <end position="612"/>
    </location>
</feature>
<evidence type="ECO:0000256" key="5">
    <source>
        <dbReference type="ARBA" id="ARBA00022989"/>
    </source>
</evidence>
<sequence length="649" mass="70606">MKIRTKFLLLLLAGVVIPVLVISIITVWSVRNSAELNFEQRSTAELGHIDTTFSIYLNGLAEDAKFLATSKVIRQLDHSVTTYMGKPSTMMTPDKIGGVEQEAFHFMREFGEARPDLAYVYLAMDHGGYIQWPLGKNSADYDPRVRPWYPLSINSTTPVRIPAYQDLISKTPLVDYMVRFEGAKGAFGTIGVDVTLSKLTDLIKKVKFGEQGYIIMIEDSNTILADPSSEENLFKAISDVASYQAIQSASPGLHTIEKDGETWLANVYLSPDLNWRFIGFMPASEVYQQANSLITLIIGVAILMMVVFIAIGFTLMNVITKPMITITEGLEGIASGEGDLTQRLDIQSNDESGQMANAFNRFVESINSLVASIKGNSEQVDNSAAQASELSSTMKQIAEGQLAAVEQVSTAFHEMVATSNEVASNCSQAASSADDSQQQVEEGHQLIQDTVRAVSQLETTLNESNQAMDELSQESANITVILDTIRGIAEQTNLLALNAAIEAARAGEQGRGFAVVADEVRTLAGRTAESTEEIDKLLSNLRQQTSNVATKLSSSIEHSTTSVTATNQTSTVFEAILQSVLTIRDMATQIAASAEEQHLVAEEINRNITDIHDGSSQANEVSQQLEQSATALNSLAGSLQEMVSRFKTN</sequence>
<keyword evidence="4 10" id="KW-0812">Transmembrane</keyword>
<accession>R9PT13</accession>
<keyword evidence="2" id="KW-1003">Cell membrane</keyword>
<dbReference type="InterPro" id="IPR004089">
    <property type="entry name" value="MCPsignal_dom"/>
</dbReference>
<keyword evidence="7 9" id="KW-0807">Transducer</keyword>
<dbReference type="GO" id="GO:0006935">
    <property type="term" value="P:chemotaxis"/>
    <property type="evidence" value="ECO:0007669"/>
    <property type="project" value="UniProtKB-KW"/>
</dbReference>
<dbReference type="Proteomes" id="UP000014461">
    <property type="component" value="Unassembled WGS sequence"/>
</dbReference>
<feature type="transmembrane region" description="Helical" evidence="10">
    <location>
        <begin position="7"/>
        <end position="30"/>
    </location>
</feature>
<evidence type="ECO:0000256" key="9">
    <source>
        <dbReference type="PROSITE-ProRule" id="PRU00284"/>
    </source>
</evidence>
<keyword evidence="3" id="KW-0145">Chemotaxis</keyword>